<dbReference type="GO" id="GO:0005524">
    <property type="term" value="F:ATP binding"/>
    <property type="evidence" value="ECO:0007669"/>
    <property type="project" value="UniProtKB-KW"/>
</dbReference>
<dbReference type="PROSITE" id="PS50893">
    <property type="entry name" value="ABC_TRANSPORTER_2"/>
    <property type="match status" value="1"/>
</dbReference>
<dbReference type="NCBIfam" id="TIGR03415">
    <property type="entry name" value="ABC_choXWV_ATP"/>
    <property type="match status" value="1"/>
</dbReference>
<keyword evidence="2 5" id="KW-0067">ATP-binding</keyword>
<dbReference type="EMBL" id="CP022540">
    <property type="protein sequence ID" value="ASP18846.1"/>
    <property type="molecule type" value="Genomic_DNA"/>
</dbReference>
<dbReference type="AlphaFoldDB" id="A0A222DY41"/>
<dbReference type="InterPro" id="IPR017871">
    <property type="entry name" value="ABC_transporter-like_CS"/>
</dbReference>
<dbReference type="GO" id="GO:0016747">
    <property type="term" value="F:acyltransferase activity, transferring groups other than amino-acyl groups"/>
    <property type="evidence" value="ECO:0007669"/>
    <property type="project" value="InterPro"/>
</dbReference>
<keyword evidence="1" id="KW-0547">Nucleotide-binding</keyword>
<evidence type="ECO:0000313" key="6">
    <source>
        <dbReference type="Proteomes" id="UP000203589"/>
    </source>
</evidence>
<dbReference type="CDD" id="cd04301">
    <property type="entry name" value="NAT_SF"/>
    <property type="match status" value="1"/>
</dbReference>
<evidence type="ECO:0000256" key="1">
    <source>
        <dbReference type="ARBA" id="ARBA00022741"/>
    </source>
</evidence>
<dbReference type="InterPro" id="IPR027417">
    <property type="entry name" value="P-loop_NTPase"/>
</dbReference>
<dbReference type="SUPFAM" id="SSF55729">
    <property type="entry name" value="Acyl-CoA N-acyltransferases (Nat)"/>
    <property type="match status" value="1"/>
</dbReference>
<dbReference type="GO" id="GO:0055052">
    <property type="term" value="C:ATP-binding cassette (ABC) transporter complex, substrate-binding subunit-containing"/>
    <property type="evidence" value="ECO:0007669"/>
    <property type="project" value="InterPro"/>
</dbReference>
<protein>
    <submittedName>
        <fullName evidence="5">Glycerol-3-phosphate transporter ATP-binding subunit</fullName>
    </submittedName>
</protein>
<dbReference type="Proteomes" id="UP000203589">
    <property type="component" value="Chromosome"/>
</dbReference>
<dbReference type="PANTHER" id="PTHR43869">
    <property type="entry name" value="GLYCINE BETAINE/PROLINE BETAINE TRANSPORT SYSTEM ATP-BINDING PROTEIN PROV"/>
    <property type="match status" value="1"/>
</dbReference>
<dbReference type="InterPro" id="IPR000182">
    <property type="entry name" value="GNAT_dom"/>
</dbReference>
<dbReference type="InterPro" id="IPR022473">
    <property type="entry name" value="ABC_trnsptr_Choline_ATP-bd"/>
</dbReference>
<evidence type="ECO:0000313" key="5">
    <source>
        <dbReference type="EMBL" id="ASP18846.1"/>
    </source>
</evidence>
<dbReference type="PROSITE" id="PS00211">
    <property type="entry name" value="ABC_TRANSPORTER_1"/>
    <property type="match status" value="1"/>
</dbReference>
<dbReference type="Pfam" id="PF00583">
    <property type="entry name" value="Acetyltransf_1"/>
    <property type="match status" value="1"/>
</dbReference>
<dbReference type="InterPro" id="IPR003439">
    <property type="entry name" value="ABC_transporter-like_ATP-bd"/>
</dbReference>
<dbReference type="Gene3D" id="3.40.50.300">
    <property type="entry name" value="P-loop containing nucleotide triphosphate hydrolases"/>
    <property type="match status" value="1"/>
</dbReference>
<dbReference type="KEGG" id="aht:ANTHELSMS3_00120"/>
<dbReference type="PROSITE" id="PS51186">
    <property type="entry name" value="GNAT"/>
    <property type="match status" value="1"/>
</dbReference>
<name>A0A222DY41_9RHOB</name>
<feature type="domain" description="N-acetyltransferase" evidence="4">
    <location>
        <begin position="369"/>
        <end position="523"/>
    </location>
</feature>
<dbReference type="InterPro" id="IPR051921">
    <property type="entry name" value="ABC_osmolyte_uptake_ATP-bind"/>
</dbReference>
<dbReference type="GO" id="GO:0016887">
    <property type="term" value="F:ATP hydrolysis activity"/>
    <property type="evidence" value="ECO:0007669"/>
    <property type="project" value="InterPro"/>
</dbReference>
<evidence type="ECO:0000256" key="2">
    <source>
        <dbReference type="ARBA" id="ARBA00022840"/>
    </source>
</evidence>
<dbReference type="OrthoDB" id="9802264at2"/>
<dbReference type="SMART" id="SM00382">
    <property type="entry name" value="AAA"/>
    <property type="match status" value="1"/>
</dbReference>
<accession>A0A222DY41</accession>
<dbReference type="GO" id="GO:0015220">
    <property type="term" value="F:choline transmembrane transporter activity"/>
    <property type="evidence" value="ECO:0007669"/>
    <property type="project" value="InterPro"/>
</dbReference>
<dbReference type="PANTHER" id="PTHR43869:SF1">
    <property type="entry name" value="GLYCINE BETAINE_PROLINE BETAINE TRANSPORT SYSTEM ATP-BINDING PROTEIN PROV"/>
    <property type="match status" value="1"/>
</dbReference>
<reference evidence="5 6" key="1">
    <citation type="submission" date="2017-07" db="EMBL/GenBank/DDBJ databases">
        <title>Genome Sequence of Antarctobacter heliothermus Strain SMS3 Isolated from a culture of the Diatom Skeletonema marinoi.</title>
        <authorList>
            <person name="Topel M."/>
            <person name="Pinder M.I.M."/>
            <person name="Johansson O.N."/>
            <person name="Kourtchenko O."/>
            <person name="Godhe A."/>
            <person name="Clarke A.K."/>
        </authorList>
    </citation>
    <scope>NUCLEOTIDE SEQUENCE [LARGE SCALE GENOMIC DNA]</scope>
    <source>
        <strain evidence="5 6">SMS3</strain>
    </source>
</reference>
<dbReference type="InterPro" id="IPR003593">
    <property type="entry name" value="AAA+_ATPase"/>
</dbReference>
<dbReference type="Pfam" id="PF00005">
    <property type="entry name" value="ABC_tran"/>
    <property type="match status" value="1"/>
</dbReference>
<proteinExistence type="predicted"/>
<evidence type="ECO:0000259" key="4">
    <source>
        <dbReference type="PROSITE" id="PS51186"/>
    </source>
</evidence>
<organism evidence="5 6">
    <name type="scientific">Antarctobacter heliothermus</name>
    <dbReference type="NCBI Taxonomy" id="74033"/>
    <lineage>
        <taxon>Bacteria</taxon>
        <taxon>Pseudomonadati</taxon>
        <taxon>Pseudomonadota</taxon>
        <taxon>Alphaproteobacteria</taxon>
        <taxon>Rhodobacterales</taxon>
        <taxon>Roseobacteraceae</taxon>
        <taxon>Antarctobacter</taxon>
    </lineage>
</organism>
<dbReference type="SUPFAM" id="SSF52540">
    <property type="entry name" value="P-loop containing nucleoside triphosphate hydrolases"/>
    <property type="match status" value="1"/>
</dbReference>
<gene>
    <name evidence="5" type="ORF">ANTHELSMS3_00120</name>
</gene>
<feature type="domain" description="ABC transporter" evidence="3">
    <location>
        <begin position="21"/>
        <end position="268"/>
    </location>
</feature>
<keyword evidence="6" id="KW-1185">Reference proteome</keyword>
<sequence length="523" mass="56767">MTAVSFENVSIIFGDHPDRALPLADQGRSRAEIQAETGQVLGAHDCSLDVAEGEIVVLMGLSGSGKSTLLRAVNGLNAVSRGSVRVTCGDEVTEVTNCSASALRRVRQGHVAMVFQQFGLLPWRTVAENVGFGLELAGQAGAQRAETVTRQLALVGLSDWGDRKVSELSGGMQQRVGLARAFATEAPILLMDEPFSALDPLIRSRLQDELLDLQRELKRTILFVSHDLDEAFKIGNRIAIMEGGRIVQTGTPREIFSAPVSDYVADFVANMNPLGVLTARDVMEPGTGIEEIAAETPIRELMPRLKDGPLTVTEGGRALGRVTADSIVARLAAGTDHHQQRDRPDQRHLISAAPGALEITDVISAADLDTVRELCWEYRDFLLSLRPADAAIVLREYPVETYTELLDRLDVDCRPPGGSVKLVRLHGAPVGCGMVQTLAKGTAEIKRVYLRPEARGTGAGRALMLALIETCRENGSSRILMDTSKPLKAATRLFISLGFRIRGPYTDLPPEVADRMIFFQMDL</sequence>
<dbReference type="InterPro" id="IPR016181">
    <property type="entry name" value="Acyl_CoA_acyltransferase"/>
</dbReference>
<dbReference type="Gene3D" id="3.40.630.30">
    <property type="match status" value="1"/>
</dbReference>
<evidence type="ECO:0000259" key="3">
    <source>
        <dbReference type="PROSITE" id="PS50893"/>
    </source>
</evidence>